<proteinExistence type="inferred from homology"/>
<organism evidence="5">
    <name type="scientific">Nyssomyia neivai</name>
    <dbReference type="NCBI Taxonomy" id="330878"/>
    <lineage>
        <taxon>Eukaryota</taxon>
        <taxon>Metazoa</taxon>
        <taxon>Ecdysozoa</taxon>
        <taxon>Arthropoda</taxon>
        <taxon>Hexapoda</taxon>
        <taxon>Insecta</taxon>
        <taxon>Pterygota</taxon>
        <taxon>Neoptera</taxon>
        <taxon>Endopterygota</taxon>
        <taxon>Diptera</taxon>
        <taxon>Nematocera</taxon>
        <taxon>Psychodoidea</taxon>
        <taxon>Psychodidae</taxon>
        <taxon>Nyssomyia</taxon>
    </lineage>
</organism>
<dbReference type="Pfam" id="PF02391">
    <property type="entry name" value="MoaE"/>
    <property type="match status" value="1"/>
</dbReference>
<dbReference type="CDD" id="cd00756">
    <property type="entry name" value="MoaE"/>
    <property type="match status" value="1"/>
</dbReference>
<name>A0A1L8DZI4_9DIPT</name>
<comment type="pathway">
    <text evidence="4">Cofactor biosynthesis; molybdopterin biosynthesis.</text>
</comment>
<dbReference type="EC" id="2.8.1.12" evidence="4"/>
<comment type="subunit">
    <text evidence="4">Heterotetramer; composed of 2 small (MOCS2A) and 2 large (MOCS2B) subunits.</text>
</comment>
<evidence type="ECO:0000256" key="3">
    <source>
        <dbReference type="ARBA" id="ARBA00023150"/>
    </source>
</evidence>
<dbReference type="GO" id="GO:0030366">
    <property type="term" value="F:molybdopterin synthase activity"/>
    <property type="evidence" value="ECO:0007669"/>
    <property type="project" value="UniProtKB-UniRule"/>
</dbReference>
<dbReference type="InterPro" id="IPR036563">
    <property type="entry name" value="MoaE_sf"/>
</dbReference>
<evidence type="ECO:0000256" key="1">
    <source>
        <dbReference type="ARBA" id="ARBA00022490"/>
    </source>
</evidence>
<dbReference type="EMBL" id="GFDF01002206">
    <property type="protein sequence ID" value="JAV11878.1"/>
    <property type="molecule type" value="Transcribed_RNA"/>
</dbReference>
<dbReference type="PANTHER" id="PTHR23404">
    <property type="entry name" value="MOLYBDOPTERIN SYNTHASE RELATED"/>
    <property type="match status" value="1"/>
</dbReference>
<accession>A0A1L8DZI4</accession>
<comment type="subcellular location">
    <subcellularLocation>
        <location evidence="4">Cytoplasm</location>
    </subcellularLocation>
</comment>
<dbReference type="FunFam" id="3.90.1170.40:FF:000002">
    <property type="entry name" value="Molybdopterin synthase catalytic subunit"/>
    <property type="match status" value="1"/>
</dbReference>
<keyword evidence="2 4" id="KW-0808">Transferase</keyword>
<dbReference type="HAMAP" id="MF_03052">
    <property type="entry name" value="MOC2B"/>
    <property type="match status" value="1"/>
</dbReference>
<dbReference type="InterPro" id="IPR028888">
    <property type="entry name" value="MOCS2B_euk"/>
</dbReference>
<dbReference type="AlphaFoldDB" id="A0A1L8DZI4"/>
<evidence type="ECO:0000256" key="4">
    <source>
        <dbReference type="HAMAP-Rule" id="MF_03052"/>
    </source>
</evidence>
<dbReference type="GO" id="GO:0006777">
    <property type="term" value="P:Mo-molybdopterin cofactor biosynthetic process"/>
    <property type="evidence" value="ECO:0007669"/>
    <property type="project" value="UniProtKB-UniRule"/>
</dbReference>
<dbReference type="Gene3D" id="3.90.1170.40">
    <property type="entry name" value="Molybdopterin biosynthesis MoaE subunit"/>
    <property type="match status" value="1"/>
</dbReference>
<dbReference type="UniPathway" id="UPA00344"/>
<dbReference type="GO" id="GO:1990140">
    <property type="term" value="C:molybdopterin synthase complex"/>
    <property type="evidence" value="ECO:0007669"/>
    <property type="project" value="UniProtKB-UniRule"/>
</dbReference>
<protein>
    <recommendedName>
        <fullName evidence="4">Molybdopterin synthase catalytic subunit</fullName>
        <ecNumber evidence="4">2.8.1.12</ecNumber>
    </recommendedName>
    <alternativeName>
        <fullName evidence="4">Molybdenum cofactor synthesis protein 2 large subunit</fullName>
    </alternativeName>
    <alternativeName>
        <fullName evidence="4">Molybdenum cofactor synthesis protein 2B</fullName>
        <shortName evidence="4">MOCS2B</shortName>
    </alternativeName>
</protein>
<dbReference type="InterPro" id="IPR003448">
    <property type="entry name" value="Mopterin_biosynth_MoaE"/>
</dbReference>
<keyword evidence="1 4" id="KW-0963">Cytoplasm</keyword>
<sequence length="158" mass="17839">MDFLSLTKDKLVVSDLSDLVAHESCGAISLFVGTTRDNFEDKKVISLEYEAYEPMALKTLKKICGDIRTRWPDVKNIAIHHRLGEVPVKEASVVIAISSPHRKDGIDATAFAIEELKKQVPIWKKEQYTESQGTWKENRECGWSSNVSKCNNNGYPIK</sequence>
<comment type="catalytic activity">
    <reaction evidence="4">
        <text>2 [molybdopterin-synthase sulfur-carrier protein]-C-terminal-Gly-aminoethanethioate + cyclic pyranopterin phosphate + H2O = molybdopterin + 2 [molybdopterin-synthase sulfur-carrier protein]-C-terminal Gly-Gly + 2 H(+)</text>
        <dbReference type="Rhea" id="RHEA:26333"/>
        <dbReference type="Rhea" id="RHEA-COMP:12202"/>
        <dbReference type="Rhea" id="RHEA-COMP:19907"/>
        <dbReference type="ChEBI" id="CHEBI:15377"/>
        <dbReference type="ChEBI" id="CHEBI:15378"/>
        <dbReference type="ChEBI" id="CHEBI:58698"/>
        <dbReference type="ChEBI" id="CHEBI:59648"/>
        <dbReference type="ChEBI" id="CHEBI:90778"/>
        <dbReference type="ChEBI" id="CHEBI:232372"/>
        <dbReference type="EC" id="2.8.1.12"/>
    </reaction>
</comment>
<comment type="miscellaneous">
    <text evidence="4">This protein is produced by a bicistronic gene which also produces the large subunit (MOCS2A).</text>
</comment>
<feature type="binding site" evidence="4">
    <location>
        <begin position="101"/>
        <end position="102"/>
    </location>
    <ligand>
        <name>substrate</name>
    </ligand>
</feature>
<keyword evidence="3 4" id="KW-0501">Molybdenum cofactor biosynthesis</keyword>
<feature type="binding site" evidence="4">
    <location>
        <position position="117"/>
    </location>
    <ligand>
        <name>substrate</name>
    </ligand>
</feature>
<comment type="similarity">
    <text evidence="4">Belongs to the MoaE family. MOCS2B subfamily.</text>
</comment>
<evidence type="ECO:0000313" key="5">
    <source>
        <dbReference type="EMBL" id="JAV11878.1"/>
    </source>
</evidence>
<comment type="function">
    <text evidence="4">Catalytic subunit of the molybdopterin synthase complex, a complex that catalyzes the conversion of precursor Z into molybdopterin. Acts by mediating the incorporation of 2 sulfur atoms from thiocarboxylated MOCS2A into precursor Z to generate a dithiolene group.</text>
</comment>
<dbReference type="SUPFAM" id="SSF54690">
    <property type="entry name" value="Molybdopterin synthase subunit MoaE"/>
    <property type="match status" value="1"/>
</dbReference>
<feature type="binding site" evidence="4">
    <location>
        <begin position="124"/>
        <end position="126"/>
    </location>
    <ligand>
        <name>substrate</name>
    </ligand>
</feature>
<reference evidence="5" key="1">
    <citation type="submission" date="2016-12" db="EMBL/GenBank/DDBJ databases">
        <title>An insight into the sialome and mialome of the sand fly, Nyssomyia neivai.</title>
        <authorList>
            <person name="Sebastian V."/>
            <person name="Goulart T.M."/>
            <person name="Oliveira W."/>
            <person name="Calvo E."/>
            <person name="Oliveira L.F."/>
            <person name="Pinto M.C."/>
            <person name="Rosselino A.M."/>
            <person name="Ribeiro J.M."/>
        </authorList>
    </citation>
    <scope>NUCLEOTIDE SEQUENCE</scope>
</reference>
<evidence type="ECO:0000256" key="2">
    <source>
        <dbReference type="ARBA" id="ARBA00022679"/>
    </source>
</evidence>
<gene>
    <name evidence="4" type="primary">Mocs2</name>
</gene>